<protein>
    <submittedName>
        <fullName evidence="7">NUDIX hydrolase</fullName>
    </submittedName>
</protein>
<dbReference type="Gene3D" id="3.90.79.10">
    <property type="entry name" value="Nucleoside Triphosphate Pyrophosphohydrolase"/>
    <property type="match status" value="1"/>
</dbReference>
<keyword evidence="5" id="KW-0460">Magnesium</keyword>
<gene>
    <name evidence="7" type="ORF">PMC74_03005</name>
</gene>
<evidence type="ECO:0000259" key="6">
    <source>
        <dbReference type="PROSITE" id="PS51462"/>
    </source>
</evidence>
<evidence type="ECO:0000256" key="3">
    <source>
        <dbReference type="ARBA" id="ARBA00022723"/>
    </source>
</evidence>
<proteinExistence type="inferred from homology"/>
<dbReference type="Proteomes" id="UP001214301">
    <property type="component" value="Chromosome"/>
</dbReference>
<dbReference type="PANTHER" id="PTHR10885:SF0">
    <property type="entry name" value="ISOPENTENYL-DIPHOSPHATE DELTA-ISOMERASE"/>
    <property type="match status" value="1"/>
</dbReference>
<evidence type="ECO:0000256" key="4">
    <source>
        <dbReference type="ARBA" id="ARBA00022801"/>
    </source>
</evidence>
<dbReference type="EMBL" id="CP116669">
    <property type="protein sequence ID" value="WCI00887.1"/>
    <property type="molecule type" value="Genomic_DNA"/>
</dbReference>
<evidence type="ECO:0000313" key="7">
    <source>
        <dbReference type="EMBL" id="WCI00887.1"/>
    </source>
</evidence>
<dbReference type="CDD" id="cd04697">
    <property type="entry name" value="NUDIX_Hydrolase"/>
    <property type="match status" value="1"/>
</dbReference>
<name>A0ABY7RB77_9PSED</name>
<comment type="cofactor">
    <cofactor evidence="1">
        <name>Mg(2+)</name>
        <dbReference type="ChEBI" id="CHEBI:18420"/>
    </cofactor>
</comment>
<evidence type="ECO:0000313" key="8">
    <source>
        <dbReference type="Proteomes" id="UP001214301"/>
    </source>
</evidence>
<dbReference type="GeneID" id="301039176"/>
<evidence type="ECO:0000256" key="2">
    <source>
        <dbReference type="ARBA" id="ARBA00005582"/>
    </source>
</evidence>
<evidence type="ECO:0000256" key="5">
    <source>
        <dbReference type="ARBA" id="ARBA00022842"/>
    </source>
</evidence>
<keyword evidence="8" id="KW-1185">Reference proteome</keyword>
<comment type="similarity">
    <text evidence="2">Belongs to the Nudix hydrolase family.</text>
</comment>
<reference evidence="7 8" key="1">
    <citation type="journal article" date="2020" name="Front. Microbiol.">
        <title>Toward Biorecycling: Isolation of a Soil Bacterium That Grows on a Polyurethane Oligomer and Monomer.</title>
        <authorList>
            <person name="Espinosa M.J.C."/>
            <person name="Blanco A.C."/>
            <person name="Schmidgall T."/>
            <person name="Atanasoff-Kardjalieff A.K."/>
            <person name="Kappelmeyer U."/>
            <person name="Tischler D."/>
            <person name="Pieper D.H."/>
            <person name="Heipieper H.J."/>
            <person name="Eberlein C."/>
        </authorList>
    </citation>
    <scope>NUCLEOTIDE SEQUENCE [LARGE SCALE GENOMIC DNA]</scope>
    <source>
        <strain evidence="7 8">TDA1</strain>
    </source>
</reference>
<feature type="domain" description="Nudix hydrolase" evidence="6">
    <location>
        <begin position="42"/>
        <end position="171"/>
    </location>
</feature>
<dbReference type="InterPro" id="IPR000086">
    <property type="entry name" value="NUDIX_hydrolase_dom"/>
</dbReference>
<organism evidence="7 8">
    <name type="scientific">Pseudomonas capeferrum</name>
    <dbReference type="NCBI Taxonomy" id="1495066"/>
    <lineage>
        <taxon>Bacteria</taxon>
        <taxon>Pseudomonadati</taxon>
        <taxon>Pseudomonadota</taxon>
        <taxon>Gammaproteobacteria</taxon>
        <taxon>Pseudomonadales</taxon>
        <taxon>Pseudomonadaceae</taxon>
        <taxon>Pseudomonas</taxon>
    </lineage>
</organism>
<keyword evidence="4 7" id="KW-0378">Hydrolase</keyword>
<dbReference type="Pfam" id="PF00293">
    <property type="entry name" value="NUDIX"/>
    <property type="match status" value="1"/>
</dbReference>
<dbReference type="SUPFAM" id="SSF55811">
    <property type="entry name" value="Nudix"/>
    <property type="match status" value="1"/>
</dbReference>
<dbReference type="GO" id="GO:0016787">
    <property type="term" value="F:hydrolase activity"/>
    <property type="evidence" value="ECO:0007669"/>
    <property type="project" value="UniProtKB-KW"/>
</dbReference>
<evidence type="ECO:0000256" key="1">
    <source>
        <dbReference type="ARBA" id="ARBA00001946"/>
    </source>
</evidence>
<dbReference type="InterPro" id="IPR024195">
    <property type="entry name" value="NUDIX_hydrolase_YfcD_pred"/>
</dbReference>
<sequence length="177" mass="19524">MVISTKEAAHRAASDRELVAWVDEADQVLGALPRAELRERGLIGRCTFILLFNGAGELCVHRRTLSKALYPGYWDVAAGGMVTAGEGYAESAARELAEELGVDGVALRFHERFYFDQPDNRLWCAVYSAVSDAPLRLQPEEVSEARFISLEQAQAESLGMPYCPDSLAALQRYRASL</sequence>
<accession>A0ABY7RB77</accession>
<dbReference type="PROSITE" id="PS51462">
    <property type="entry name" value="NUDIX"/>
    <property type="match status" value="1"/>
</dbReference>
<keyword evidence="3" id="KW-0479">Metal-binding</keyword>
<dbReference type="InterPro" id="IPR015797">
    <property type="entry name" value="NUDIX_hydrolase-like_dom_sf"/>
</dbReference>
<dbReference type="RefSeq" id="WP_033703390.1">
    <property type="nucleotide sequence ID" value="NZ_CAXAPI010000014.1"/>
</dbReference>
<dbReference type="PANTHER" id="PTHR10885">
    <property type="entry name" value="ISOPENTENYL-DIPHOSPHATE DELTA-ISOMERASE"/>
    <property type="match status" value="1"/>
</dbReference>
<dbReference type="PIRSF" id="PIRSF017340">
    <property type="entry name" value="Nudix_hydro"/>
    <property type="match status" value="1"/>
</dbReference>